<dbReference type="GO" id="GO:0003682">
    <property type="term" value="F:chromatin binding"/>
    <property type="evidence" value="ECO:0007669"/>
    <property type="project" value="EnsemblFungi"/>
</dbReference>
<dbReference type="GO" id="GO:0004861">
    <property type="term" value="F:cyclin-dependent protein serine/threonine kinase inhibitor activity"/>
    <property type="evidence" value="ECO:0007669"/>
    <property type="project" value="EnsemblFungi"/>
</dbReference>
<dbReference type="FunCoup" id="G8ZWX2">
    <property type="interactions" value="1208"/>
</dbReference>
<keyword evidence="6" id="KW-0131">Cell cycle</keyword>
<dbReference type="GeneID" id="11501655"/>
<organism evidence="9 10">
    <name type="scientific">Torulaspora delbrueckii</name>
    <name type="common">Yeast</name>
    <name type="synonym">Candida colliculosa</name>
    <dbReference type="NCBI Taxonomy" id="4950"/>
    <lineage>
        <taxon>Eukaryota</taxon>
        <taxon>Fungi</taxon>
        <taxon>Dikarya</taxon>
        <taxon>Ascomycota</taxon>
        <taxon>Saccharomycotina</taxon>
        <taxon>Saccharomycetes</taxon>
        <taxon>Saccharomycetales</taxon>
        <taxon>Saccharomycetaceae</taxon>
        <taxon>Torulaspora</taxon>
    </lineage>
</organism>
<dbReference type="InterPro" id="IPR054425">
    <property type="entry name" value="Cdc6_ORC1-like_ATPase_lid"/>
</dbReference>
<gene>
    <name evidence="9" type="primary">TDEL0F03050</name>
    <name evidence="9" type="ORF">TDEL_0F03050</name>
</gene>
<comment type="subcellular location">
    <subcellularLocation>
        <location evidence="1">Nucleus</location>
    </subcellularLocation>
</comment>
<protein>
    <recommendedName>
        <fullName evidence="7">Cell division control protein</fullName>
    </recommendedName>
</protein>
<dbReference type="STRING" id="1076872.G8ZWX2"/>
<dbReference type="Proteomes" id="UP000005627">
    <property type="component" value="Chromosome 6"/>
</dbReference>
<evidence type="ECO:0000256" key="3">
    <source>
        <dbReference type="ARBA" id="ARBA00022618"/>
    </source>
</evidence>
<dbReference type="SMART" id="SM00382">
    <property type="entry name" value="AAA"/>
    <property type="match status" value="1"/>
</dbReference>
<dbReference type="GO" id="GO:0140530">
    <property type="term" value="P:MCM complex loading"/>
    <property type="evidence" value="ECO:0007669"/>
    <property type="project" value="EnsemblFungi"/>
</dbReference>
<dbReference type="Gene3D" id="1.10.8.60">
    <property type="match status" value="1"/>
</dbReference>
<dbReference type="GO" id="GO:0031261">
    <property type="term" value="C:DNA replication preinitiation complex"/>
    <property type="evidence" value="ECO:0007669"/>
    <property type="project" value="EnsemblFungi"/>
</dbReference>
<dbReference type="EMBL" id="HE616747">
    <property type="protein sequence ID" value="CCE93116.1"/>
    <property type="molecule type" value="Genomic_DNA"/>
</dbReference>
<dbReference type="OrthoDB" id="1926878at2759"/>
<dbReference type="InterPro" id="IPR036390">
    <property type="entry name" value="WH_DNA-bd_sf"/>
</dbReference>
<dbReference type="KEGG" id="tdl:TDEL_0F03050"/>
<dbReference type="InterPro" id="IPR015163">
    <property type="entry name" value="Cdc6_C"/>
</dbReference>
<dbReference type="Gene3D" id="1.10.10.10">
    <property type="entry name" value="Winged helix-like DNA-binding domain superfamily/Winged helix DNA-binding domain"/>
    <property type="match status" value="1"/>
</dbReference>
<dbReference type="SUPFAM" id="SSF46785">
    <property type="entry name" value="Winged helix' DNA-binding domain"/>
    <property type="match status" value="1"/>
</dbReference>
<evidence type="ECO:0000256" key="5">
    <source>
        <dbReference type="ARBA" id="ARBA00023242"/>
    </source>
</evidence>
<dbReference type="GO" id="GO:0005656">
    <property type="term" value="C:nuclear pre-replicative complex"/>
    <property type="evidence" value="ECO:0007669"/>
    <property type="project" value="EnsemblFungi"/>
</dbReference>
<evidence type="ECO:0000313" key="10">
    <source>
        <dbReference type="Proteomes" id="UP000005627"/>
    </source>
</evidence>
<keyword evidence="4" id="KW-0235">DNA replication</keyword>
<dbReference type="InterPro" id="IPR036388">
    <property type="entry name" value="WH-like_DNA-bd_sf"/>
</dbReference>
<proteinExistence type="inferred from homology"/>
<dbReference type="GO" id="GO:0051301">
    <property type="term" value="P:cell division"/>
    <property type="evidence" value="ECO:0007669"/>
    <property type="project" value="UniProtKB-UniRule"/>
</dbReference>
<dbReference type="GO" id="GO:0005524">
    <property type="term" value="F:ATP binding"/>
    <property type="evidence" value="ECO:0007669"/>
    <property type="project" value="EnsemblFungi"/>
</dbReference>
<feature type="domain" description="AAA+ ATPase" evidence="8">
    <location>
        <begin position="114"/>
        <end position="280"/>
    </location>
</feature>
<evidence type="ECO:0000259" key="8">
    <source>
        <dbReference type="SMART" id="SM00382"/>
    </source>
</evidence>
<dbReference type="PANTHER" id="PTHR10763:SF26">
    <property type="entry name" value="CELL DIVISION CONTROL PROTEIN 6 HOMOLOG"/>
    <property type="match status" value="1"/>
</dbReference>
<dbReference type="GO" id="GO:0003924">
    <property type="term" value="F:GTPase activity"/>
    <property type="evidence" value="ECO:0007669"/>
    <property type="project" value="EnsemblFungi"/>
</dbReference>
<dbReference type="eggNOG" id="KOG2227">
    <property type="taxonomic scope" value="Eukaryota"/>
</dbReference>
<keyword evidence="10" id="KW-1185">Reference proteome</keyword>
<evidence type="ECO:0000256" key="4">
    <source>
        <dbReference type="ARBA" id="ARBA00022705"/>
    </source>
</evidence>
<dbReference type="InterPro" id="IPR003593">
    <property type="entry name" value="AAA+_ATPase"/>
</dbReference>
<dbReference type="GO" id="GO:0006267">
    <property type="term" value="P:pre-replicative complex assembly involved in nuclear cell cycle DNA replication"/>
    <property type="evidence" value="ECO:0007669"/>
    <property type="project" value="EnsemblFungi"/>
</dbReference>
<comment type="similarity">
    <text evidence="2 7">Belongs to the CDC6/cdc18 family.</text>
</comment>
<dbReference type="GO" id="GO:0000082">
    <property type="term" value="P:G1/S transition of mitotic cell cycle"/>
    <property type="evidence" value="ECO:0007669"/>
    <property type="project" value="EnsemblFungi"/>
</dbReference>
<dbReference type="GO" id="GO:0005525">
    <property type="term" value="F:GTP binding"/>
    <property type="evidence" value="ECO:0007669"/>
    <property type="project" value="EnsemblFungi"/>
</dbReference>
<reference evidence="9 10" key="1">
    <citation type="journal article" date="2011" name="Proc. Natl. Acad. Sci. U.S.A.">
        <title>Evolutionary erosion of yeast sex chromosomes by mating-type switching accidents.</title>
        <authorList>
            <person name="Gordon J.L."/>
            <person name="Armisen D."/>
            <person name="Proux-Wera E."/>
            <person name="Oheigeartaigh S.S."/>
            <person name="Byrne K.P."/>
            <person name="Wolfe K.H."/>
        </authorList>
    </citation>
    <scope>NUCLEOTIDE SEQUENCE [LARGE SCALE GENOMIC DNA]</scope>
    <source>
        <strain evidence="10">ATCC 10662 / CBS 1146 / NBRC 0425 / NCYC 2629 / NRRL Y-866</strain>
    </source>
</reference>
<dbReference type="GO" id="GO:0016887">
    <property type="term" value="F:ATP hydrolysis activity"/>
    <property type="evidence" value="ECO:0007669"/>
    <property type="project" value="EnsemblFungi"/>
</dbReference>
<dbReference type="GO" id="GO:0003688">
    <property type="term" value="F:DNA replication origin binding"/>
    <property type="evidence" value="ECO:0007669"/>
    <property type="project" value="EnsemblFungi"/>
</dbReference>
<sequence length="500" mass="56148">MSGGVVVSDGRVLRSRKRICEEVVVPSTPRKKPVRRNVIPLTPPSSMEKVEKVVQPTLSPVRLVFGKSSVYSRTKALLQRSSGVFTEAEGFLPTRQVQHSRILEFLNRTVGGHVSSSLYITGPPGTGKTAQVEAIVRDRFVPVSDKDLSNARTYRLPNGVVERVAVSSINCIAINDPSTIFNKIYMSLVSNPEPGATVRTMSDLQKFLETYSGTTSFLVILDEMDKLVHSNLNDTNSTKTIFELFLLAKLPSIRFTLVGIANSLDMKDRFLSRLNLRQDLLPETLVFHPYTPDEMYEIVMNRLKRVADEECVFNPMAIKFAAKKCSGNTGDLRKVFDVLRSSIEVVELQVIASKLRDKETNSSSIQKVGLPHVAKVFAQFLNTSSTRSRVSKLNVQQKLILCAIVHREKTDIFQAHCSLDDTYDYYMNLLTGKNALAPLKRNEFLETCNALETCGVTTIFQGRSRGKTRHVVRMIKSSVDEKEFQEEMSKIEILRSFLTK</sequence>
<keyword evidence="3" id="KW-0132">Cell division</keyword>
<dbReference type="InterPro" id="IPR003959">
    <property type="entry name" value="ATPase_AAA_core"/>
</dbReference>
<evidence type="ECO:0000256" key="2">
    <source>
        <dbReference type="ARBA" id="ARBA00006184"/>
    </source>
</evidence>
<dbReference type="AlphaFoldDB" id="G8ZWX2"/>
<evidence type="ECO:0000313" key="9">
    <source>
        <dbReference type="EMBL" id="CCE93116.1"/>
    </source>
</evidence>
<evidence type="ECO:0000256" key="7">
    <source>
        <dbReference type="PIRNR" id="PIRNR001767"/>
    </source>
</evidence>
<dbReference type="GO" id="GO:0030174">
    <property type="term" value="P:regulation of DNA-templated DNA replication initiation"/>
    <property type="evidence" value="ECO:0007669"/>
    <property type="project" value="EnsemblFungi"/>
</dbReference>
<dbReference type="InterPro" id="IPR027417">
    <property type="entry name" value="P-loop_NTPase"/>
</dbReference>
<dbReference type="Gene3D" id="3.40.50.300">
    <property type="entry name" value="P-loop containing nucleotide triphosphate hydrolases"/>
    <property type="match status" value="1"/>
</dbReference>
<dbReference type="Pfam" id="PF00004">
    <property type="entry name" value="AAA"/>
    <property type="match status" value="1"/>
</dbReference>
<name>G8ZWX2_TORDE</name>
<dbReference type="InParanoid" id="G8ZWX2"/>
<dbReference type="InterPro" id="IPR016314">
    <property type="entry name" value="Cdc6/18"/>
</dbReference>
<dbReference type="RefSeq" id="XP_003682327.1">
    <property type="nucleotide sequence ID" value="XM_003682279.1"/>
</dbReference>
<dbReference type="PANTHER" id="PTHR10763">
    <property type="entry name" value="CELL DIVISION CONTROL PROTEIN 6-RELATED"/>
    <property type="match status" value="1"/>
</dbReference>
<dbReference type="Pfam" id="PF22606">
    <property type="entry name" value="Cdc6-ORC-like_ATPase_lid"/>
    <property type="match status" value="1"/>
</dbReference>
<dbReference type="SUPFAM" id="SSF52540">
    <property type="entry name" value="P-loop containing nucleoside triphosphate hydrolases"/>
    <property type="match status" value="1"/>
</dbReference>
<evidence type="ECO:0000256" key="6">
    <source>
        <dbReference type="ARBA" id="ARBA00023306"/>
    </source>
</evidence>
<dbReference type="HOGENOM" id="CLU_012774_2_1_1"/>
<evidence type="ECO:0000256" key="1">
    <source>
        <dbReference type="ARBA" id="ARBA00004123"/>
    </source>
</evidence>
<dbReference type="GO" id="GO:0033314">
    <property type="term" value="P:mitotic DNA replication checkpoint signaling"/>
    <property type="evidence" value="ECO:0007669"/>
    <property type="project" value="TreeGrafter"/>
</dbReference>
<accession>G8ZWX2</accession>
<dbReference type="InterPro" id="IPR050311">
    <property type="entry name" value="ORC1/CDC6"/>
</dbReference>
<dbReference type="PIRSF" id="PIRSF001767">
    <property type="entry name" value="Cdc6"/>
    <property type="match status" value="1"/>
</dbReference>
<keyword evidence="5" id="KW-0539">Nucleus</keyword>
<dbReference type="Pfam" id="PF09079">
    <property type="entry name" value="WHD_Cdc6"/>
    <property type="match status" value="1"/>
</dbReference>